<reference evidence="1 2" key="1">
    <citation type="submission" date="2023-10" db="EMBL/GenBank/DDBJ databases">
        <title>Genomes of two closely related lineages of the louse Polyplax serrata with different host specificities.</title>
        <authorList>
            <person name="Martinu J."/>
            <person name="Tarabai H."/>
            <person name="Stefka J."/>
            <person name="Hypsa V."/>
        </authorList>
    </citation>
    <scope>NUCLEOTIDE SEQUENCE [LARGE SCALE GENOMIC DNA]</scope>
    <source>
        <strain evidence="1">HR10_N</strain>
    </source>
</reference>
<gene>
    <name evidence="1" type="ORF">RUM43_005231</name>
</gene>
<accession>A0AAN8XPJ6</accession>
<organism evidence="1 2">
    <name type="scientific">Polyplax serrata</name>
    <name type="common">Common mouse louse</name>
    <dbReference type="NCBI Taxonomy" id="468196"/>
    <lineage>
        <taxon>Eukaryota</taxon>
        <taxon>Metazoa</taxon>
        <taxon>Ecdysozoa</taxon>
        <taxon>Arthropoda</taxon>
        <taxon>Hexapoda</taxon>
        <taxon>Insecta</taxon>
        <taxon>Pterygota</taxon>
        <taxon>Neoptera</taxon>
        <taxon>Paraneoptera</taxon>
        <taxon>Psocodea</taxon>
        <taxon>Troctomorpha</taxon>
        <taxon>Phthiraptera</taxon>
        <taxon>Anoplura</taxon>
        <taxon>Polyplacidae</taxon>
        <taxon>Polyplax</taxon>
    </lineage>
</organism>
<evidence type="ECO:0000313" key="1">
    <source>
        <dbReference type="EMBL" id="KAK6643721.1"/>
    </source>
</evidence>
<protein>
    <submittedName>
        <fullName evidence="1">Uncharacterized protein</fullName>
    </submittedName>
</protein>
<dbReference type="EMBL" id="JAWJWE010000002">
    <property type="protein sequence ID" value="KAK6643721.1"/>
    <property type="molecule type" value="Genomic_DNA"/>
</dbReference>
<dbReference type="AlphaFoldDB" id="A0AAN8XPJ6"/>
<name>A0AAN8XPJ6_POLSC</name>
<evidence type="ECO:0000313" key="2">
    <source>
        <dbReference type="Proteomes" id="UP001372834"/>
    </source>
</evidence>
<dbReference type="Proteomes" id="UP001372834">
    <property type="component" value="Unassembled WGS sequence"/>
</dbReference>
<proteinExistence type="predicted"/>
<sequence>MYSDKNLVLPNVLCADFTCSSTFHSTDLKGQVVKSLSVFYLGENHTHRRYYLALSTLGTLLVIGRNDTDLQIISSHKNVREYRVFDFKALGYPQIEVSFLDSTTSILNSSGCICNTTTGSPKTTSFNFKYSHLVKSMEEKLQMVNAHINELTHESVEMGNLFDKRTALSAHDTSPTVPVKLSSWSDRSTCSGLTIVKTWIKSLGKSLIIGIRFINKSHRILKDVHLVLSGKKIKRFTYCFFKISGDSDLLERSECFLLPRQELLVVGVLKTPALTLESSLSVKCSLGCPTFKTSITVDTLSVKAVDMITGCKRGFLSADDVMDVVITHEEVNLLVDTENCEQNLVTPALMNLGFQECECRGWKFHYNRTIEMGIVLSKHRTRPTVYNLTAYTR</sequence>
<comment type="caution">
    <text evidence="1">The sequence shown here is derived from an EMBL/GenBank/DDBJ whole genome shotgun (WGS) entry which is preliminary data.</text>
</comment>